<keyword evidence="1" id="KW-0812">Transmembrane</keyword>
<evidence type="ECO:0000313" key="3">
    <source>
        <dbReference type="Proteomes" id="UP000007177"/>
    </source>
</evidence>
<feature type="transmembrane region" description="Helical" evidence="1">
    <location>
        <begin position="42"/>
        <end position="69"/>
    </location>
</feature>
<reference evidence="3" key="1">
    <citation type="submission" date="2011-07" db="EMBL/GenBank/DDBJ databases">
        <title>Complete genome sequence of Acetobacterium woodii.</title>
        <authorList>
            <person name="Poehlein A."/>
            <person name="Schmidt S."/>
            <person name="Kaster A.-K."/>
            <person name="Goenrich M."/>
            <person name="Vollmers J."/>
            <person name="Thuermer A."/>
            <person name="Gottschalk G."/>
            <person name="Thauer R.K."/>
            <person name="Daniel R."/>
            <person name="Mueller V."/>
        </authorList>
    </citation>
    <scope>NUCLEOTIDE SEQUENCE [LARGE SCALE GENOMIC DNA]</scope>
    <source>
        <strain evidence="3">ATCC 29683 / DSM 1030 / JCM 2381 / KCTC 1655 / WB1</strain>
    </source>
</reference>
<evidence type="ECO:0000313" key="2">
    <source>
        <dbReference type="EMBL" id="AFA50183.1"/>
    </source>
</evidence>
<name>H6LBR0_ACEWD</name>
<feature type="transmembrane region" description="Helical" evidence="1">
    <location>
        <begin position="14"/>
        <end position="35"/>
    </location>
</feature>
<proteinExistence type="predicted"/>
<accession>H6LBR0</accession>
<protein>
    <submittedName>
        <fullName evidence="2">Uncharacterized protein</fullName>
    </submittedName>
</protein>
<dbReference type="AlphaFoldDB" id="H6LBR0"/>
<dbReference type="EMBL" id="CP002987">
    <property type="protein sequence ID" value="AFA50183.1"/>
    <property type="molecule type" value="Genomic_DNA"/>
</dbReference>
<keyword evidence="3" id="KW-1185">Reference proteome</keyword>
<evidence type="ECO:0000256" key="1">
    <source>
        <dbReference type="SAM" id="Phobius"/>
    </source>
</evidence>
<organism evidence="2 3">
    <name type="scientific">Acetobacterium woodii (strain ATCC 29683 / DSM 1030 / JCM 2381 / KCTC 1655 / WB1)</name>
    <dbReference type="NCBI Taxonomy" id="931626"/>
    <lineage>
        <taxon>Bacteria</taxon>
        <taxon>Bacillati</taxon>
        <taxon>Bacillota</taxon>
        <taxon>Clostridia</taxon>
        <taxon>Eubacteriales</taxon>
        <taxon>Eubacteriaceae</taxon>
        <taxon>Acetobacterium</taxon>
    </lineage>
</organism>
<dbReference type="Proteomes" id="UP000007177">
    <property type="component" value="Chromosome"/>
</dbReference>
<dbReference type="STRING" id="931626.Awo_c34590"/>
<dbReference type="KEGG" id="awo:Awo_c34590"/>
<feature type="transmembrane region" description="Helical" evidence="1">
    <location>
        <begin position="89"/>
        <end position="109"/>
    </location>
</feature>
<keyword evidence="1" id="KW-0472">Membrane</keyword>
<reference evidence="2 3" key="2">
    <citation type="journal article" date="2012" name="PLoS ONE">
        <title>An ancient pathway combining carbon dioxide fixation with the generation and utilization of a sodium ion gradient for ATP synthesis.</title>
        <authorList>
            <person name="Poehlein A."/>
            <person name="Schmidt S."/>
            <person name="Kaster A.K."/>
            <person name="Goenrich M."/>
            <person name="Vollmers J."/>
            <person name="Thurmer A."/>
            <person name="Bertsch J."/>
            <person name="Schuchmann K."/>
            <person name="Voigt B."/>
            <person name="Hecker M."/>
            <person name="Daniel R."/>
            <person name="Thauer R.K."/>
            <person name="Gottschalk G."/>
            <person name="Muller V."/>
        </authorList>
    </citation>
    <scope>NUCLEOTIDE SEQUENCE [LARGE SCALE GENOMIC DNA]</scope>
    <source>
        <strain evidence="3">ATCC 29683 / DSM 1030 / JCM 2381 / KCTC 1655 / WB1</strain>
    </source>
</reference>
<dbReference type="HOGENOM" id="CLU_2103668_0_0_9"/>
<dbReference type="eggNOG" id="COG4200">
    <property type="taxonomic scope" value="Bacteria"/>
</dbReference>
<sequence>MADLPQGTFEMNTLISFAAYSFITAMPVLSFMLLVSSRFENMWVPLGVGVAGFLSGMALATSKLALLMIHPFVVMLKPAVALSAQPDSAVIIVSVVETIIFLITGLWMAKHLRYE</sequence>
<keyword evidence="1" id="KW-1133">Transmembrane helix</keyword>
<gene>
    <name evidence="2" type="ordered locus">Awo_c34590</name>
</gene>